<feature type="domain" description="CHAT" evidence="1">
    <location>
        <begin position="421"/>
        <end position="708"/>
    </location>
</feature>
<dbReference type="EMBL" id="JAENHO010000008">
    <property type="protein sequence ID" value="MBL7258045.1"/>
    <property type="molecule type" value="Genomic_DNA"/>
</dbReference>
<dbReference type="InterPro" id="IPR024983">
    <property type="entry name" value="CHAT_dom"/>
</dbReference>
<organism evidence="2 3">
    <name type="scientific">Paractinoplanes lichenicola</name>
    <dbReference type="NCBI Taxonomy" id="2802976"/>
    <lineage>
        <taxon>Bacteria</taxon>
        <taxon>Bacillati</taxon>
        <taxon>Actinomycetota</taxon>
        <taxon>Actinomycetes</taxon>
        <taxon>Micromonosporales</taxon>
        <taxon>Micromonosporaceae</taxon>
        <taxon>Paractinoplanes</taxon>
    </lineage>
</organism>
<protein>
    <submittedName>
        <fullName evidence="2">CHAT domain-containing protein</fullName>
    </submittedName>
</protein>
<dbReference type="Proteomes" id="UP000598996">
    <property type="component" value="Unassembled WGS sequence"/>
</dbReference>
<dbReference type="PANTHER" id="PTHR10098:SF108">
    <property type="entry name" value="TETRATRICOPEPTIDE REPEAT PROTEIN 28"/>
    <property type="match status" value="1"/>
</dbReference>
<evidence type="ECO:0000259" key="1">
    <source>
        <dbReference type="Pfam" id="PF12770"/>
    </source>
</evidence>
<dbReference type="Pfam" id="PF12770">
    <property type="entry name" value="CHAT"/>
    <property type="match status" value="1"/>
</dbReference>
<sequence>MPEEEHLALQLLARNARWAALAVSAVESRDLLGTALAAPGDLAAFVPAAVATLEFNVIAEGLADPDCTELAAERLTACLRAAAALPAVVRDVEAIRQVVRDLRDADRRIAALTLRHRATRADNVGRPGEGWRLREQALPQAPPGSYLEAVLLIELNRTAEARRVLDRLGLPDPVVMAELNIRAGRPDVAREFLARAAVLPPEPTWSELGRRAEIALALRETATADELAGRAIAAFERVPPANDYYRALAADHVAVAGLYNVAVRARLALGDVGGAFELADRVRAAAAQPGRSRAIRGAEARMGATHERLAKAALRGDEPRPADVVAEVVSAEAEVDRAAAGRPVARPGGADLEEVRRSLPDNAALLFYQSFDQELFVWAVRRDEVVRHHANTSRRDLARAVRELHSACADPAVAGDRVADLAGRLAADLIEPVASALTGVERLYVAPPGNLMLLPFAVLPLNRVPLGELFVLSVLPSAALLTRRWSSPRNGTALLVGDPHYAELPRLPGTGVEVRAIARRLPGALVLDGAAATSEAFTRHAPGRAIIHLATHGAVDELRPYLSELALTGHDRITLPDLAALDLDGSLLVLSACHTGRGRATAGGDVLGLARAALAAGVRHVVVSLWPVDDISACLLMTTMYRRLAHGHDVPAALACAARRLRAMDDGQRRAAYERLGGASEPGRVRDLGPARTGVPAAHWASFIHVGA</sequence>
<keyword evidence="3" id="KW-1185">Reference proteome</keyword>
<accession>A0ABS1VUB4</accession>
<gene>
    <name evidence="2" type="ORF">JKJ07_27440</name>
</gene>
<comment type="caution">
    <text evidence="2">The sequence shown here is derived from an EMBL/GenBank/DDBJ whole genome shotgun (WGS) entry which is preliminary data.</text>
</comment>
<dbReference type="PANTHER" id="PTHR10098">
    <property type="entry name" value="RAPSYN-RELATED"/>
    <property type="match status" value="1"/>
</dbReference>
<evidence type="ECO:0000313" key="3">
    <source>
        <dbReference type="Proteomes" id="UP000598996"/>
    </source>
</evidence>
<reference evidence="2 3" key="1">
    <citation type="submission" date="2021-01" db="EMBL/GenBank/DDBJ databases">
        <title>Actinoplanes sp. nov. LDG1-01 isolated from lichen.</title>
        <authorList>
            <person name="Saeng-In P."/>
            <person name="Phongsopitanun W."/>
            <person name="Kanchanasin P."/>
            <person name="Yuki M."/>
            <person name="Kudo T."/>
            <person name="Ohkuma M."/>
            <person name="Tanasupawat S."/>
        </authorList>
    </citation>
    <scope>NUCLEOTIDE SEQUENCE [LARGE SCALE GENOMIC DNA]</scope>
    <source>
        <strain evidence="2 3">LDG1-01</strain>
    </source>
</reference>
<dbReference type="RefSeq" id="WP_202994690.1">
    <property type="nucleotide sequence ID" value="NZ_JAENHO010000008.1"/>
</dbReference>
<evidence type="ECO:0000313" key="2">
    <source>
        <dbReference type="EMBL" id="MBL7258045.1"/>
    </source>
</evidence>
<proteinExistence type="predicted"/>
<name>A0ABS1VUB4_9ACTN</name>